<dbReference type="Pfam" id="PF00014">
    <property type="entry name" value="Kunitz_BPTI"/>
    <property type="match status" value="1"/>
</dbReference>
<dbReference type="GO" id="GO:0004867">
    <property type="term" value="F:serine-type endopeptidase inhibitor activity"/>
    <property type="evidence" value="ECO:0007669"/>
    <property type="project" value="InterPro"/>
</dbReference>
<keyword evidence="4 11" id="KW-0732">Signal</keyword>
<dbReference type="PANTHER" id="PTHR24020">
    <property type="entry name" value="COLLAGEN ALPHA"/>
    <property type="match status" value="1"/>
</dbReference>
<dbReference type="CDD" id="cd01472">
    <property type="entry name" value="vWA_collagen"/>
    <property type="match status" value="3"/>
</dbReference>
<dbReference type="FunFam" id="3.40.50.410:FF:000004">
    <property type="entry name" value="collagen alpha-6(VI) chain"/>
    <property type="match status" value="6"/>
</dbReference>
<dbReference type="InterPro" id="IPR020901">
    <property type="entry name" value="Prtase_inh_Kunz-CS"/>
</dbReference>
<dbReference type="PRINTS" id="PR00453">
    <property type="entry name" value="VWFADOMAIN"/>
</dbReference>
<organism evidence="14 15">
    <name type="scientific">Tachysurus vachellii</name>
    <name type="common">Darkbarbel catfish</name>
    <name type="synonym">Pelteobagrus vachellii</name>
    <dbReference type="NCBI Taxonomy" id="175792"/>
    <lineage>
        <taxon>Eukaryota</taxon>
        <taxon>Metazoa</taxon>
        <taxon>Chordata</taxon>
        <taxon>Craniata</taxon>
        <taxon>Vertebrata</taxon>
        <taxon>Euteleostomi</taxon>
        <taxon>Actinopterygii</taxon>
        <taxon>Neopterygii</taxon>
        <taxon>Teleostei</taxon>
        <taxon>Ostariophysi</taxon>
        <taxon>Siluriformes</taxon>
        <taxon>Bagridae</taxon>
        <taxon>Tachysurus</taxon>
    </lineage>
</organism>
<evidence type="ECO:0000256" key="6">
    <source>
        <dbReference type="ARBA" id="ARBA00022889"/>
    </source>
</evidence>
<dbReference type="Gene3D" id="4.10.410.10">
    <property type="entry name" value="Pancreatic trypsin inhibitor Kunitz domain"/>
    <property type="match status" value="1"/>
</dbReference>
<feature type="domain" description="BPTI/Kunitz inhibitor" evidence="13">
    <location>
        <begin position="2648"/>
        <end position="2698"/>
    </location>
</feature>
<dbReference type="InterPro" id="IPR008160">
    <property type="entry name" value="Collagen"/>
</dbReference>
<keyword evidence="9" id="KW-0325">Glycoprotein</keyword>
<dbReference type="CDD" id="cd01450">
    <property type="entry name" value="vWFA_subfamily_ECM"/>
    <property type="match status" value="4"/>
</dbReference>
<protein>
    <recommendedName>
        <fullName evidence="16">Collagen alpha-6(VI) chain</fullName>
    </recommendedName>
</protein>
<dbReference type="FunFam" id="3.40.50.410:FF:000001">
    <property type="entry name" value="Collagen, type XII, alpha 1"/>
    <property type="match status" value="1"/>
</dbReference>
<dbReference type="InterPro" id="IPR050525">
    <property type="entry name" value="ECM_Assembly_Org"/>
</dbReference>
<dbReference type="CDD" id="cd22630">
    <property type="entry name" value="Kunitz_collagen_alpha6_VI"/>
    <property type="match status" value="1"/>
</dbReference>
<feature type="domain" description="VWFA" evidence="12">
    <location>
        <begin position="1026"/>
        <end position="1199"/>
    </location>
</feature>
<dbReference type="Pfam" id="PF00092">
    <property type="entry name" value="VWA"/>
    <property type="match status" value="10"/>
</dbReference>
<dbReference type="SUPFAM" id="SSF53300">
    <property type="entry name" value="vWA-like"/>
    <property type="match status" value="11"/>
</dbReference>
<comment type="caution">
    <text evidence="14">The sequence shown here is derived from an EMBL/GenBank/DDBJ whole genome shotgun (WGS) entry which is preliminary data.</text>
</comment>
<dbReference type="SMART" id="SM00327">
    <property type="entry name" value="VWA"/>
    <property type="match status" value="11"/>
</dbReference>
<feature type="chain" id="PRO_5041744465" description="Collagen alpha-6(VI) chain" evidence="11">
    <location>
        <begin position="23"/>
        <end position="2739"/>
    </location>
</feature>
<feature type="compositionally biased region" description="Low complexity" evidence="10">
    <location>
        <begin position="1980"/>
        <end position="2002"/>
    </location>
</feature>
<feature type="domain" description="VWFA" evidence="12">
    <location>
        <begin position="634"/>
        <end position="812"/>
    </location>
</feature>
<keyword evidence="5" id="KW-0677">Repeat</keyword>
<evidence type="ECO:0000256" key="5">
    <source>
        <dbReference type="ARBA" id="ARBA00022737"/>
    </source>
</evidence>
<dbReference type="InterPro" id="IPR036880">
    <property type="entry name" value="Kunitz_BPTI_sf"/>
</dbReference>
<evidence type="ECO:0000256" key="2">
    <source>
        <dbReference type="ARBA" id="ARBA00022525"/>
    </source>
</evidence>
<evidence type="ECO:0000256" key="9">
    <source>
        <dbReference type="ARBA" id="ARBA00023180"/>
    </source>
</evidence>
<dbReference type="PROSITE" id="PS00280">
    <property type="entry name" value="BPTI_KUNITZ_1"/>
    <property type="match status" value="1"/>
</dbReference>
<dbReference type="GO" id="GO:0005581">
    <property type="term" value="C:collagen trimer"/>
    <property type="evidence" value="ECO:0007669"/>
    <property type="project" value="UniProtKB-KW"/>
</dbReference>
<accession>A0AA88NEB5</accession>
<reference evidence="14" key="1">
    <citation type="submission" date="2023-08" db="EMBL/GenBank/DDBJ databases">
        <title>Pelteobagrus vachellii genome.</title>
        <authorList>
            <person name="Liu H."/>
        </authorList>
    </citation>
    <scope>NUCLEOTIDE SEQUENCE</scope>
    <source>
        <strain evidence="14">PRFRI_2022a</strain>
        <tissue evidence="14">Muscle</tissue>
    </source>
</reference>
<feature type="domain" description="VWFA" evidence="12">
    <location>
        <begin position="2163"/>
        <end position="2345"/>
    </location>
</feature>
<evidence type="ECO:0000256" key="1">
    <source>
        <dbReference type="ARBA" id="ARBA00004498"/>
    </source>
</evidence>
<dbReference type="EMBL" id="JAVHJS010000006">
    <property type="protein sequence ID" value="KAK2854622.1"/>
    <property type="molecule type" value="Genomic_DNA"/>
</dbReference>
<dbReference type="InterPro" id="IPR002223">
    <property type="entry name" value="Kunitz_BPTI"/>
</dbReference>
<dbReference type="FunFam" id="4.10.410.10:FF:000020">
    <property type="entry name" value="Collagen, type VI, alpha 3"/>
    <property type="match status" value="1"/>
</dbReference>
<comment type="subcellular location">
    <subcellularLocation>
        <location evidence="1">Secreted</location>
        <location evidence="1">Extracellular space</location>
        <location evidence="1">Extracellular matrix</location>
    </subcellularLocation>
</comment>
<dbReference type="Pfam" id="PF01391">
    <property type="entry name" value="Collagen"/>
    <property type="match status" value="2"/>
</dbReference>
<dbReference type="InterPro" id="IPR036465">
    <property type="entry name" value="vWFA_dom_sf"/>
</dbReference>
<feature type="domain" description="VWFA" evidence="12">
    <location>
        <begin position="840"/>
        <end position="1010"/>
    </location>
</feature>
<dbReference type="PANTHER" id="PTHR24020:SF86">
    <property type="entry name" value="COLLAGEN, TYPE VI, ALPHA 4"/>
    <property type="match status" value="1"/>
</dbReference>
<keyword evidence="7" id="KW-0176">Collagen</keyword>
<dbReference type="Proteomes" id="UP001187315">
    <property type="component" value="Unassembled WGS sequence"/>
</dbReference>
<feature type="domain" description="VWFA" evidence="12">
    <location>
        <begin position="2372"/>
        <end position="2569"/>
    </location>
</feature>
<gene>
    <name evidence="14" type="ORF">Q7C36_006491</name>
</gene>
<feature type="compositionally biased region" description="Low complexity" evidence="10">
    <location>
        <begin position="2102"/>
        <end position="2115"/>
    </location>
</feature>
<keyword evidence="2" id="KW-0964">Secreted</keyword>
<evidence type="ECO:0008006" key="16">
    <source>
        <dbReference type="Google" id="ProtNLM"/>
    </source>
</evidence>
<keyword evidence="8" id="KW-1015">Disulfide bond</keyword>
<feature type="domain" description="VWFA" evidence="12">
    <location>
        <begin position="1213"/>
        <end position="1386"/>
    </location>
</feature>
<feature type="region of interest" description="Disordered" evidence="10">
    <location>
        <begin position="1801"/>
        <end position="2133"/>
    </location>
</feature>
<keyword evidence="3" id="KW-0272">Extracellular matrix</keyword>
<dbReference type="FunFam" id="3.40.50.410:FF:000016">
    <property type="entry name" value="Collagen type VI alpha 3 chain"/>
    <property type="match status" value="1"/>
</dbReference>
<evidence type="ECO:0000313" key="14">
    <source>
        <dbReference type="EMBL" id="KAK2854622.1"/>
    </source>
</evidence>
<dbReference type="PROSITE" id="PS50279">
    <property type="entry name" value="BPTI_KUNITZ_2"/>
    <property type="match status" value="1"/>
</dbReference>
<dbReference type="SUPFAM" id="SSF57362">
    <property type="entry name" value="BPTI-like"/>
    <property type="match status" value="1"/>
</dbReference>
<dbReference type="PRINTS" id="PR00759">
    <property type="entry name" value="BASICPTASE"/>
</dbReference>
<feature type="compositionally biased region" description="Basic and acidic residues" evidence="10">
    <location>
        <begin position="1859"/>
        <end position="1878"/>
    </location>
</feature>
<dbReference type="SMART" id="SM00131">
    <property type="entry name" value="KU"/>
    <property type="match status" value="1"/>
</dbReference>
<evidence type="ECO:0000256" key="8">
    <source>
        <dbReference type="ARBA" id="ARBA00023157"/>
    </source>
</evidence>
<evidence type="ECO:0000256" key="4">
    <source>
        <dbReference type="ARBA" id="ARBA00022729"/>
    </source>
</evidence>
<evidence type="ECO:0000259" key="12">
    <source>
        <dbReference type="PROSITE" id="PS50234"/>
    </source>
</evidence>
<feature type="compositionally biased region" description="Gly residues" evidence="10">
    <location>
        <begin position="1825"/>
        <end position="1834"/>
    </location>
</feature>
<feature type="signal peptide" evidence="11">
    <location>
        <begin position="1"/>
        <end position="22"/>
    </location>
</feature>
<feature type="domain" description="VWFA" evidence="12">
    <location>
        <begin position="1404"/>
        <end position="1581"/>
    </location>
</feature>
<name>A0AA88NEB5_TACVA</name>
<evidence type="ECO:0000259" key="13">
    <source>
        <dbReference type="PROSITE" id="PS50279"/>
    </source>
</evidence>
<dbReference type="FunFam" id="3.40.50.410:FF:000021">
    <property type="entry name" value="Collagen, type VI, alpha 3"/>
    <property type="match status" value="1"/>
</dbReference>
<evidence type="ECO:0000256" key="10">
    <source>
        <dbReference type="SAM" id="MobiDB-lite"/>
    </source>
</evidence>
<keyword evidence="15" id="KW-1185">Reference proteome</keyword>
<evidence type="ECO:0000256" key="7">
    <source>
        <dbReference type="ARBA" id="ARBA00023119"/>
    </source>
</evidence>
<feature type="domain" description="VWFA" evidence="12">
    <location>
        <begin position="236"/>
        <end position="414"/>
    </location>
</feature>
<proteinExistence type="predicted"/>
<keyword evidence="6" id="KW-0130">Cell adhesion</keyword>
<dbReference type="InterPro" id="IPR002035">
    <property type="entry name" value="VWF_A"/>
</dbReference>
<evidence type="ECO:0000256" key="11">
    <source>
        <dbReference type="SAM" id="SignalP"/>
    </source>
</evidence>
<dbReference type="PROSITE" id="PS50234">
    <property type="entry name" value="VWFA"/>
    <property type="match status" value="10"/>
</dbReference>
<sequence>MAAMKGLLPLFILAPSFFVISAQKTVCTQEALADIIFLVDGSWSIGTDNFQKIRDFLLSLVNSFDVSPNHVQIGLVQYSDSLHTEFYLNSFETKQKILDYITNFPYRGGGTKTGLGLNFLLKQHFVKEAGSRAKDGVPQIAVVITDGQSQDDVEPHAQDLKHKGIILYAIGIKDADMEQLKDIATEPHEQHIYSVSDFAALQGISQSFVQVLCTTVEEATRQVSQVPLGCKASLADIVFLVDSSGSIGDADFLRVKKFLHTFIVDLAINPNKVRVGLAQFSNEPHPEFLLGKYADKNDLLEKVDKLTYLKGGTETGKALRFILNNYFTEAGGSRIKENVPQIAVVITDGDSDDETKTPAMELRRKGVLIFTIGVGEASITDLQSIANKPHQRFILSFTDYEELLKATTSTIDKVCISMEAQKQALAPKSSDVFVLVDSSIDQTQKVMQFLIRLANLLNLGSTFSQMALAQFSEDVSVEFRFDAYKTKNEALALIRKFRLKGTGQRKLGKAMDYVRTHLLKTEAGSRITEGNKQYLLVISKGESDDNILRAVRALKDEEVKIINVDFSKELTLEFQGGPRTHGPPQGEPGLRGVPNVPYARNKNITEITQDVKVILETKETFQVTGDCKSAPLADIVFIVDVSDSITVSNFRLVRNFLHRMINGLEIGSDSVRVGMVLYSDTPKAEFYLNTFENKEEILQYIKLLQFRGGQSITSMALKFAREKLFTKDTGSRRALGVQQIAVVITEGDLLDNVTFQAAELRRNEVQVYALGVTKDNVEHLKEIASYPPDRFVFSVESFAKLNTMERILRKTLCNNVVRSAVDKSVRYTLKQGCIQTEEADIYFLIDHSGSIYPSDFKDMKKFILEFLLMFTIGPKQVRVGVVKFASNPTLEFKLNEHNDRVSLERAVDSILQIGGGTQTGKALSFMSPLFKEAEKTRGTKVQEILIVITDGKSQDKVKEPAVKLKAQGVTVYAIGVKDANEQELLEIAADPKRMYFVNNFDALKPLKNEIVTDICSDEACKNMLADVIFLVDGSGSIDPEDFSKMKKFMNSIISKSVIGKGSVQVGVVQFSSQPNAEFALNQFYDKSEMQQAINDMTQLGGGTMTGHALHFVSQYFDLSEGGRPSTPQILIVITDGESQDTVAQPAQALRNKGVTIYSIGVLNANSTQLREISGTLENVYLERDFDALDFLDKDLLLKICTSVDECQKSQVADVVFLVDDSSSISDDGFMSMKYFMNSVVNSTQVGKDSVRFCTILYSDGAEAKFSLNQYYSKREVRDAINNLKHSGGNTYTAKALLYSLTYFSEAFGGRGAKGVPQMMFVITDGEATDPYDLPKASDELQNYGITVYGIGVAQAKTTELEIITKDKNKVFKVDDFEALKALQQNISSVICNNTKPECEKEAADLVILIDGSESIKEVPWKTMIHFMLSLIDNLRIKQDLFRVGVAQFSSNYRKEFYLNEYDNELGVKRAIQDITQMKEGTRIGAALNNVQEFFQNSKGSRIQEGISQNLLLITDGESNDDVSDAADKLRDKGIQIFVIGIGDISVQQLNYIAGSHERVFYVDNFDHLKLNRTTQQVINSICAPPPKQEEECTVDIGIGFDISQRRSQSLFSSQYKLQVYLPEIIRYISTVQNLCCVPQLPSLQTNIGFRLVASDGRILYDPNFEQYSKETVKKLMELNTTQDLAFNSQLLRMFQDKFAASRAGVKVVIIFTDGLDVPLDVLMVASENLRKSGVNALMTVALEGVKSTTNLQKLEYGRGFGYNEPLMIGMQNVAGALQTQINDVASRECCNVMCKCTGHEGMRGPQGLPGTKGSRGRNGHPGFPGEEGGYGERGSQGLNGTQGHLGCHGKRGQKGSRGYRGDTGEDGEHGLDGVDGEHGATGSSGYPGEPGDPGSPGKRGVRGIPGVPGQKGLRGDPGESGIDNSIRGPKGEIGYAGLPGEPGPDGSPGRTGDTGSPGQNGRRGSAGEKGFTGPKGEMGSKGAPGPSGAQGPAGPSGAPGQKGILGFPGPQGPHGAQGIIGSKGNAGHRGQKGQPGDPGITGEHGPPGPRGSPGNDGPDGYGLPGPKGQKGDPGFPGYPGFQGENGNIGHSGDNGIKGQRGRAGNAGRPGAPGNPGDVGPAGHRGPKGQSGTRAMSTCQLISYVRDNCVCCKDKATCPVYPTELVIGLDMSEDMTPALFGRMRSTLLSLLDSIDISESNCPTGTRVAVVSYNSNTKYLIRFSDYRHKNDLVEAVKNIPLERTSNRRNIGAAMRFVGRNVFKRVRQGVLIRKVAIFLSGGQSQDVTSIITAVLEYKALDINLGVIGFRETPNVQRAFQADETGSFINVLERSQNQSTALEKIQRCIICFDPCNPARDCPSTSEMPTPEQVNMDVALLVDGSRSIQADQYEGVKQVLGTVLDQFVVSDQPSKADRQARVALYQQSSSYSEAQASVKQIFNFQQFHDRNLMKQSIFENLQQTGGYSRLGHAIEHVIMQGLLTVSRPRKNKMLLLIVGGETEYSDREKLDFISRMARCQGVVLFTLTVGDHCNSTQVEELASIPTEQHIVHLGHVKQEQEYTRRFIRTFLHILNLEMNTYPAPLLKQQCEQLQQQQGQVHVFEAAKRPPLHRFSLENEEVISYSEERGTQYETEHVNGILLTSGPKYSNNVCFLKKDTGPCRKYVLKWFYDQEQNQCSQFWYGGCEGNLNRFDSQNDCEARCAYLLTYILCWAFLFMEFMLHSHFRSWEMVVPRNLKALRGLS</sequence>
<dbReference type="GO" id="GO:0007155">
    <property type="term" value="P:cell adhesion"/>
    <property type="evidence" value="ECO:0007669"/>
    <property type="project" value="UniProtKB-KW"/>
</dbReference>
<evidence type="ECO:0000313" key="15">
    <source>
        <dbReference type="Proteomes" id="UP001187315"/>
    </source>
</evidence>
<feature type="domain" description="VWFA" evidence="12">
    <location>
        <begin position="431"/>
        <end position="573"/>
    </location>
</feature>
<dbReference type="Gene3D" id="3.40.50.410">
    <property type="entry name" value="von Willebrand factor, type A domain"/>
    <property type="match status" value="10"/>
</dbReference>
<evidence type="ECO:0000256" key="3">
    <source>
        <dbReference type="ARBA" id="ARBA00022530"/>
    </source>
</evidence>
<feature type="domain" description="VWFA" evidence="12">
    <location>
        <begin position="34"/>
        <end position="208"/>
    </location>
</feature>